<evidence type="ECO:0000313" key="3">
    <source>
        <dbReference type="Proteomes" id="UP000077202"/>
    </source>
</evidence>
<comment type="caution">
    <text evidence="2">The sequence shown here is derived from an EMBL/GenBank/DDBJ whole genome shotgun (WGS) entry which is preliminary data.</text>
</comment>
<reference evidence="2" key="1">
    <citation type="submission" date="2016-03" db="EMBL/GenBank/DDBJ databases">
        <title>Mechanisms controlling the formation of the plant cell surface in tip-growing cells are functionally conserved among land plants.</title>
        <authorList>
            <person name="Honkanen S."/>
            <person name="Jones V.A."/>
            <person name="Morieri G."/>
            <person name="Champion C."/>
            <person name="Hetherington A.J."/>
            <person name="Kelly S."/>
            <person name="Saint-Marcoux D."/>
            <person name="Proust H."/>
            <person name="Prescott H."/>
            <person name="Dolan L."/>
        </authorList>
    </citation>
    <scope>NUCLEOTIDE SEQUENCE [LARGE SCALE GENOMIC DNA]</scope>
    <source>
        <tissue evidence="2">Whole gametophyte</tissue>
    </source>
</reference>
<gene>
    <name evidence="2" type="ORF">AXG93_910s1010</name>
</gene>
<dbReference type="EMBL" id="LVLJ01001347">
    <property type="protein sequence ID" value="OAE30249.1"/>
    <property type="molecule type" value="Genomic_DNA"/>
</dbReference>
<dbReference type="Proteomes" id="UP000077202">
    <property type="component" value="Unassembled WGS sequence"/>
</dbReference>
<evidence type="ECO:0000313" key="2">
    <source>
        <dbReference type="EMBL" id="OAE30249.1"/>
    </source>
</evidence>
<dbReference type="AlphaFoldDB" id="A0A176WAZ6"/>
<proteinExistence type="predicted"/>
<organism evidence="2 3">
    <name type="scientific">Marchantia polymorpha subsp. ruderalis</name>
    <dbReference type="NCBI Taxonomy" id="1480154"/>
    <lineage>
        <taxon>Eukaryota</taxon>
        <taxon>Viridiplantae</taxon>
        <taxon>Streptophyta</taxon>
        <taxon>Embryophyta</taxon>
        <taxon>Marchantiophyta</taxon>
        <taxon>Marchantiopsida</taxon>
        <taxon>Marchantiidae</taxon>
        <taxon>Marchantiales</taxon>
        <taxon>Marchantiaceae</taxon>
        <taxon>Marchantia</taxon>
    </lineage>
</organism>
<sequence length="137" mass="15315">MRLRQGKATSSLDYAFGGRLLRPSAFGASAFDVRFRLWRKQCAFGDAQDVEEKPDGARSFAATLLAEAERTKESAEDMSSPRAPSPIRERRTASAENGGIKIERTCLKVRATAEREFERANWAVTPSRRHRIQASRG</sequence>
<feature type="region of interest" description="Disordered" evidence="1">
    <location>
        <begin position="68"/>
        <end position="98"/>
    </location>
</feature>
<accession>A0A176WAZ6</accession>
<keyword evidence="3" id="KW-1185">Reference proteome</keyword>
<protein>
    <submittedName>
        <fullName evidence="2">Uncharacterized protein</fullName>
    </submittedName>
</protein>
<name>A0A176WAZ6_MARPO</name>
<evidence type="ECO:0000256" key="1">
    <source>
        <dbReference type="SAM" id="MobiDB-lite"/>
    </source>
</evidence>